<dbReference type="Proteomes" id="UP000266484">
    <property type="component" value="Unassembled WGS sequence"/>
</dbReference>
<reference evidence="1 2" key="1">
    <citation type="submission" date="2018-08" db="EMBL/GenBank/DDBJ databases">
        <title>Genome Sequence of Clavibacter michiganensis Subspecies type strains, and the Atypical Peach-Colored Strains Isolated from Tomato.</title>
        <authorList>
            <person name="Osdaghi E."/>
            <person name="Portier P."/>
            <person name="Briand M."/>
            <person name="Jacques M.-A."/>
        </authorList>
    </citation>
    <scope>NUCLEOTIDE SEQUENCE [LARGE SCALE GENOMIC DNA]</scope>
    <source>
        <strain evidence="1 2">CFBP 8615</strain>
    </source>
</reference>
<proteinExistence type="predicted"/>
<keyword evidence="2" id="KW-1185">Reference proteome</keyword>
<name>A0A399T536_9MICO</name>
<evidence type="ECO:0000313" key="1">
    <source>
        <dbReference type="EMBL" id="RIJ51426.1"/>
    </source>
</evidence>
<gene>
    <name evidence="1" type="ORF">DZG00_08950</name>
</gene>
<organism evidence="1 2">
    <name type="scientific">Clavibacter lycopersici</name>
    <dbReference type="NCBI Taxonomy" id="2301718"/>
    <lineage>
        <taxon>Bacteria</taxon>
        <taxon>Bacillati</taxon>
        <taxon>Actinomycetota</taxon>
        <taxon>Actinomycetes</taxon>
        <taxon>Micrococcales</taxon>
        <taxon>Microbacteriaceae</taxon>
        <taxon>Clavibacter</taxon>
    </lineage>
</organism>
<evidence type="ECO:0000313" key="2">
    <source>
        <dbReference type="Proteomes" id="UP000266484"/>
    </source>
</evidence>
<comment type="caution">
    <text evidence="1">The sequence shown here is derived from an EMBL/GenBank/DDBJ whole genome shotgun (WGS) entry which is preliminary data.</text>
</comment>
<sequence length="110" mass="11184">MPLVEVLTDRLTPTAIGGQLRYVAHSVSADGTTLEIVSETPRGIRAAVTLHGRDGAFRSSAVVSNGTGEPVPVAVVTSWAAPLGVRLDKGDAADPAADWELIAGRAAPGG</sequence>
<accession>A0A399T536</accession>
<feature type="non-terminal residue" evidence="1">
    <location>
        <position position="110"/>
    </location>
</feature>
<protein>
    <submittedName>
        <fullName evidence="1">Uncharacterized protein</fullName>
    </submittedName>
</protein>
<dbReference type="EMBL" id="QWGT01000113">
    <property type="protein sequence ID" value="RIJ51426.1"/>
    <property type="molecule type" value="Genomic_DNA"/>
</dbReference>
<dbReference type="AlphaFoldDB" id="A0A399T536"/>